<dbReference type="STRING" id="429701.A0A2G9I6H9"/>
<comment type="caution">
    <text evidence="3">The sequence shown here is derived from an EMBL/GenBank/DDBJ whole genome shotgun (WGS) entry which is preliminary data.</text>
</comment>
<feature type="compositionally biased region" description="Basic residues" evidence="1">
    <location>
        <begin position="51"/>
        <end position="62"/>
    </location>
</feature>
<evidence type="ECO:0000256" key="2">
    <source>
        <dbReference type="SAM" id="Phobius"/>
    </source>
</evidence>
<gene>
    <name evidence="3" type="ORF">CDL12_01878</name>
</gene>
<evidence type="ECO:0000313" key="3">
    <source>
        <dbReference type="EMBL" id="PIN25377.1"/>
    </source>
</evidence>
<protein>
    <submittedName>
        <fullName evidence="3">Uncharacterized protein</fullName>
    </submittedName>
</protein>
<keyword evidence="4" id="KW-1185">Reference proteome</keyword>
<keyword evidence="2" id="KW-1133">Transmembrane helix</keyword>
<dbReference type="EMBL" id="NKXS01000249">
    <property type="protein sequence ID" value="PIN25377.1"/>
    <property type="molecule type" value="Genomic_DNA"/>
</dbReference>
<dbReference type="PANTHER" id="PTHR33564">
    <property type="entry name" value="TRANSMEMBRANE PROTEIN"/>
    <property type="match status" value="1"/>
</dbReference>
<keyword evidence="2" id="KW-0812">Transmembrane</keyword>
<keyword evidence="2" id="KW-0472">Membrane</keyword>
<evidence type="ECO:0000256" key="1">
    <source>
        <dbReference type="SAM" id="MobiDB-lite"/>
    </source>
</evidence>
<accession>A0A2G9I6H9</accession>
<dbReference type="PANTHER" id="PTHR33564:SF15">
    <property type="entry name" value="PROTEIN, PUTATIVE-RELATED"/>
    <property type="match status" value="1"/>
</dbReference>
<dbReference type="AlphaFoldDB" id="A0A2G9I6H9"/>
<name>A0A2G9I6H9_9LAMI</name>
<dbReference type="OrthoDB" id="695890at2759"/>
<dbReference type="Proteomes" id="UP000231279">
    <property type="component" value="Unassembled WGS sequence"/>
</dbReference>
<proteinExistence type="predicted"/>
<feature type="transmembrane region" description="Helical" evidence="2">
    <location>
        <begin position="6"/>
        <end position="24"/>
    </location>
</feature>
<organism evidence="3 4">
    <name type="scientific">Handroanthus impetiginosus</name>
    <dbReference type="NCBI Taxonomy" id="429701"/>
    <lineage>
        <taxon>Eukaryota</taxon>
        <taxon>Viridiplantae</taxon>
        <taxon>Streptophyta</taxon>
        <taxon>Embryophyta</taxon>
        <taxon>Tracheophyta</taxon>
        <taxon>Spermatophyta</taxon>
        <taxon>Magnoliopsida</taxon>
        <taxon>eudicotyledons</taxon>
        <taxon>Gunneridae</taxon>
        <taxon>Pentapetalae</taxon>
        <taxon>asterids</taxon>
        <taxon>lamiids</taxon>
        <taxon>Lamiales</taxon>
        <taxon>Bignoniaceae</taxon>
        <taxon>Crescentiina</taxon>
        <taxon>Tabebuia alliance</taxon>
        <taxon>Handroanthus</taxon>
    </lineage>
</organism>
<sequence length="127" mass="14517">MLTSQGLFLAVAVSAGTIILFDLFKDKYFPSSQNQDSQKKVLKSCLSKSPGNKKREKGQRKKVHFADDVKDFRGNGRRFCRKGQRNVEIAKSCCGNEVFGFKKMPANRVALYSGIMKDRMERMEYSY</sequence>
<feature type="region of interest" description="Disordered" evidence="1">
    <location>
        <begin position="30"/>
        <end position="62"/>
    </location>
</feature>
<evidence type="ECO:0000313" key="4">
    <source>
        <dbReference type="Proteomes" id="UP000231279"/>
    </source>
</evidence>
<reference evidence="4" key="1">
    <citation type="journal article" date="2018" name="Gigascience">
        <title>Genome assembly of the Pink Ipe (Handroanthus impetiginosus, Bignoniaceae), a highly valued, ecologically keystone Neotropical timber forest tree.</title>
        <authorList>
            <person name="Silva-Junior O.B."/>
            <person name="Grattapaglia D."/>
            <person name="Novaes E."/>
            <person name="Collevatti R.G."/>
        </authorList>
    </citation>
    <scope>NUCLEOTIDE SEQUENCE [LARGE SCALE GENOMIC DNA]</scope>
    <source>
        <strain evidence="4">cv. UFG-1</strain>
    </source>
</reference>